<evidence type="ECO:0000313" key="8">
    <source>
        <dbReference type="EMBL" id="KAI3885031.1"/>
    </source>
</evidence>
<dbReference type="PROSITE" id="PS50102">
    <property type="entry name" value="RRM"/>
    <property type="match status" value="1"/>
</dbReference>
<evidence type="ECO:0000256" key="2">
    <source>
        <dbReference type="ARBA" id="ARBA00005819"/>
    </source>
</evidence>
<proteinExistence type="inferred from homology"/>
<evidence type="ECO:0000256" key="6">
    <source>
        <dbReference type="SAM" id="MobiDB-lite"/>
    </source>
</evidence>
<reference evidence="8" key="1">
    <citation type="submission" date="2022-04" db="EMBL/GenBank/DDBJ databases">
        <title>A functionally conserved STORR gene fusion in Papaver species that diverged 16.8 million years ago.</title>
        <authorList>
            <person name="Catania T."/>
        </authorList>
    </citation>
    <scope>NUCLEOTIDE SEQUENCE</scope>
    <source>
        <strain evidence="8">S-188037</strain>
    </source>
</reference>
<evidence type="ECO:0000313" key="9">
    <source>
        <dbReference type="Proteomes" id="UP001202328"/>
    </source>
</evidence>
<comment type="similarity">
    <text evidence="2">Belongs to the ESF2/ABP1 family.</text>
</comment>
<dbReference type="GO" id="GO:0000480">
    <property type="term" value="P:endonucleolytic cleavage in 5'-ETS of tricistronic rRNA transcript (SSU-rRNA, 5.8S rRNA, LSU-rRNA)"/>
    <property type="evidence" value="ECO:0007669"/>
    <property type="project" value="TreeGrafter"/>
</dbReference>
<sequence>MGESILALPIIEANPYFTTVAASSMTSEELEDQSDSSLPEIGNADIIISNDEKAESQKKKRKKLLLKEAKKARNRGVCYMSRIPPQMDPVKLRQVLSQYGEIDRIYLVPETKQLPQQVNRKKAGDFRGQGFSEGWVEFTNKRVAKRIAEMLNGEQMGGRKKSSFFYDIWNIKYLSKFKWEDLTEEIAYKHALREQKLTLEISAAKRERNFYMDKVDKSKGLTAIQERMKKKQKVQEQGSEINSDPQVDQQEPKVIRQFQQTRPVKDDSAQTKLRMSRDVLAGVFGGK</sequence>
<keyword evidence="4" id="KW-0539">Nucleus</keyword>
<dbReference type="InterPro" id="IPR000504">
    <property type="entry name" value="RRM_dom"/>
</dbReference>
<feature type="compositionally biased region" description="Polar residues" evidence="6">
    <location>
        <begin position="235"/>
        <end position="249"/>
    </location>
</feature>
<evidence type="ECO:0000256" key="5">
    <source>
        <dbReference type="PROSITE-ProRule" id="PRU00176"/>
    </source>
</evidence>
<evidence type="ECO:0000256" key="1">
    <source>
        <dbReference type="ARBA" id="ARBA00004604"/>
    </source>
</evidence>
<dbReference type="PANTHER" id="PTHR12311">
    <property type="entry name" value="ACTIVATOR OF BASAL TRANSCRIPTION 1"/>
    <property type="match status" value="1"/>
</dbReference>
<keyword evidence="9" id="KW-1185">Reference proteome</keyword>
<dbReference type="SMART" id="SM00360">
    <property type="entry name" value="RRM"/>
    <property type="match status" value="1"/>
</dbReference>
<evidence type="ECO:0000259" key="7">
    <source>
        <dbReference type="PROSITE" id="PS50102"/>
    </source>
</evidence>
<dbReference type="PANTHER" id="PTHR12311:SF7">
    <property type="entry name" value="ACTIVATOR OF BASAL TRANSCRIPTION 1"/>
    <property type="match status" value="1"/>
</dbReference>
<dbReference type="EMBL" id="JAJJMB010012161">
    <property type="protein sequence ID" value="KAI3885031.1"/>
    <property type="molecule type" value="Genomic_DNA"/>
</dbReference>
<dbReference type="InterPro" id="IPR035979">
    <property type="entry name" value="RBD_domain_sf"/>
</dbReference>
<protein>
    <recommendedName>
        <fullName evidence="7">RRM domain-containing protein</fullName>
    </recommendedName>
</protein>
<dbReference type="SUPFAM" id="SSF54928">
    <property type="entry name" value="RNA-binding domain, RBD"/>
    <property type="match status" value="1"/>
</dbReference>
<comment type="subcellular location">
    <subcellularLocation>
        <location evidence="1">Nucleus</location>
        <location evidence="1">Nucleolus</location>
    </subcellularLocation>
</comment>
<accession>A0AAD4XB12</accession>
<dbReference type="InterPro" id="IPR034353">
    <property type="entry name" value="ABT1/ESF2_RRM"/>
</dbReference>
<feature type="domain" description="RRM" evidence="7">
    <location>
        <begin position="76"/>
        <end position="160"/>
    </location>
</feature>
<dbReference type="GO" id="GO:0034462">
    <property type="term" value="P:small-subunit processome assembly"/>
    <property type="evidence" value="ECO:0007669"/>
    <property type="project" value="TreeGrafter"/>
</dbReference>
<dbReference type="AlphaFoldDB" id="A0AAD4XB12"/>
<dbReference type="GO" id="GO:0000472">
    <property type="term" value="P:endonucleolytic cleavage to generate mature 5'-end of SSU-rRNA from (SSU-rRNA, 5.8S rRNA, LSU-rRNA)"/>
    <property type="evidence" value="ECO:0007669"/>
    <property type="project" value="TreeGrafter"/>
</dbReference>
<gene>
    <name evidence="8" type="ORF">MKW98_002423</name>
</gene>
<dbReference type="GO" id="GO:0003723">
    <property type="term" value="F:RNA binding"/>
    <property type="evidence" value="ECO:0007669"/>
    <property type="project" value="UniProtKB-UniRule"/>
</dbReference>
<dbReference type="Pfam" id="PF00076">
    <property type="entry name" value="RRM_1"/>
    <property type="match status" value="1"/>
</dbReference>
<dbReference type="InterPro" id="IPR012677">
    <property type="entry name" value="Nucleotide-bd_a/b_plait_sf"/>
</dbReference>
<comment type="caution">
    <text evidence="8">The sequence shown here is derived from an EMBL/GenBank/DDBJ whole genome shotgun (WGS) entry which is preliminary data.</text>
</comment>
<keyword evidence="3 5" id="KW-0694">RNA-binding</keyword>
<dbReference type="Gene3D" id="3.30.70.330">
    <property type="match status" value="1"/>
</dbReference>
<name>A0AAD4XB12_9MAGN</name>
<dbReference type="GO" id="GO:0005730">
    <property type="term" value="C:nucleolus"/>
    <property type="evidence" value="ECO:0007669"/>
    <property type="project" value="UniProtKB-SubCell"/>
</dbReference>
<dbReference type="InterPro" id="IPR039119">
    <property type="entry name" value="ABT1/Esf2"/>
</dbReference>
<dbReference type="CDD" id="cd12263">
    <property type="entry name" value="RRM_ABT1_like"/>
    <property type="match status" value="1"/>
</dbReference>
<evidence type="ECO:0000256" key="4">
    <source>
        <dbReference type="ARBA" id="ARBA00023242"/>
    </source>
</evidence>
<organism evidence="8 9">
    <name type="scientific">Papaver atlanticum</name>
    <dbReference type="NCBI Taxonomy" id="357466"/>
    <lineage>
        <taxon>Eukaryota</taxon>
        <taxon>Viridiplantae</taxon>
        <taxon>Streptophyta</taxon>
        <taxon>Embryophyta</taxon>
        <taxon>Tracheophyta</taxon>
        <taxon>Spermatophyta</taxon>
        <taxon>Magnoliopsida</taxon>
        <taxon>Ranunculales</taxon>
        <taxon>Papaveraceae</taxon>
        <taxon>Papaveroideae</taxon>
        <taxon>Papaver</taxon>
    </lineage>
</organism>
<evidence type="ECO:0000256" key="3">
    <source>
        <dbReference type="ARBA" id="ARBA00022884"/>
    </source>
</evidence>
<dbReference type="Proteomes" id="UP001202328">
    <property type="component" value="Unassembled WGS sequence"/>
</dbReference>
<dbReference type="GO" id="GO:0000447">
    <property type="term" value="P:endonucleolytic cleavage in ITS1 to separate SSU-rRNA from 5.8S rRNA and LSU-rRNA from tricistronic rRNA transcript (SSU-rRNA, 5.8S rRNA, LSU-rRNA)"/>
    <property type="evidence" value="ECO:0007669"/>
    <property type="project" value="TreeGrafter"/>
</dbReference>
<feature type="region of interest" description="Disordered" evidence="6">
    <location>
        <begin position="229"/>
        <end position="252"/>
    </location>
</feature>